<reference evidence="2" key="1">
    <citation type="submission" date="2023-08" db="EMBL/GenBank/DDBJ databases">
        <authorList>
            <person name="Audoor S."/>
            <person name="Bilcke G."/>
        </authorList>
    </citation>
    <scope>NUCLEOTIDE SEQUENCE</scope>
</reference>
<evidence type="ECO:0000313" key="2">
    <source>
        <dbReference type="EMBL" id="CAJ1954099.1"/>
    </source>
</evidence>
<feature type="compositionally biased region" description="Acidic residues" evidence="1">
    <location>
        <begin position="47"/>
        <end position="62"/>
    </location>
</feature>
<organism evidence="2 3">
    <name type="scientific">Cylindrotheca closterium</name>
    <dbReference type="NCBI Taxonomy" id="2856"/>
    <lineage>
        <taxon>Eukaryota</taxon>
        <taxon>Sar</taxon>
        <taxon>Stramenopiles</taxon>
        <taxon>Ochrophyta</taxon>
        <taxon>Bacillariophyta</taxon>
        <taxon>Bacillariophyceae</taxon>
        <taxon>Bacillariophycidae</taxon>
        <taxon>Bacillariales</taxon>
        <taxon>Bacillariaceae</taxon>
        <taxon>Cylindrotheca</taxon>
    </lineage>
</organism>
<sequence length="144" mass="16144">MGPSRELPSVLLVRKMRKGHGLGRRKKEEKGQEDGDSENDIAKAEEFKDEEQEEEEEQDQEPAEFQPDEQQWCFVKGAADSLNSNAIIMKSISTGLNLGIDDDGQIKFGDDDAPPRKLYWSIDCVAGELCFLSNESSFEVTSPM</sequence>
<name>A0AAD2FVG8_9STRA</name>
<gene>
    <name evidence="2" type="ORF">CYCCA115_LOCUS14694</name>
</gene>
<dbReference type="EMBL" id="CAKOGP040001858">
    <property type="protein sequence ID" value="CAJ1954099.1"/>
    <property type="molecule type" value="Genomic_DNA"/>
</dbReference>
<evidence type="ECO:0000256" key="1">
    <source>
        <dbReference type="SAM" id="MobiDB-lite"/>
    </source>
</evidence>
<proteinExistence type="predicted"/>
<feature type="region of interest" description="Disordered" evidence="1">
    <location>
        <begin position="1"/>
        <end position="69"/>
    </location>
</feature>
<keyword evidence="3" id="KW-1185">Reference proteome</keyword>
<feature type="compositionally biased region" description="Basic residues" evidence="1">
    <location>
        <begin position="14"/>
        <end position="25"/>
    </location>
</feature>
<protein>
    <submittedName>
        <fullName evidence="2">Uncharacterized protein</fullName>
    </submittedName>
</protein>
<dbReference type="AlphaFoldDB" id="A0AAD2FVG8"/>
<comment type="caution">
    <text evidence="2">The sequence shown here is derived from an EMBL/GenBank/DDBJ whole genome shotgun (WGS) entry which is preliminary data.</text>
</comment>
<evidence type="ECO:0000313" key="3">
    <source>
        <dbReference type="Proteomes" id="UP001295423"/>
    </source>
</evidence>
<dbReference type="Proteomes" id="UP001295423">
    <property type="component" value="Unassembled WGS sequence"/>
</dbReference>
<accession>A0AAD2FVG8</accession>